<comment type="subcellular location">
    <subcellularLocation>
        <location evidence="4 18">Cytoplasm</location>
    </subcellularLocation>
</comment>
<evidence type="ECO:0000256" key="13">
    <source>
        <dbReference type="ARBA" id="ARBA00022833"/>
    </source>
</evidence>
<organism evidence="21 22">
    <name type="scientific">Spiribacter salilacus</name>
    <dbReference type="NCBI Taxonomy" id="2664894"/>
    <lineage>
        <taxon>Bacteria</taxon>
        <taxon>Pseudomonadati</taxon>
        <taxon>Pseudomonadota</taxon>
        <taxon>Gammaproteobacteria</taxon>
        <taxon>Chromatiales</taxon>
        <taxon>Ectothiorhodospiraceae</taxon>
        <taxon>Spiribacter</taxon>
    </lineage>
</organism>
<evidence type="ECO:0000259" key="19">
    <source>
        <dbReference type="Pfam" id="PF01761"/>
    </source>
</evidence>
<accession>A0A6N7QZJ5</accession>
<evidence type="ECO:0000256" key="15">
    <source>
        <dbReference type="ARBA" id="ARBA00023141"/>
    </source>
</evidence>
<evidence type="ECO:0000256" key="10">
    <source>
        <dbReference type="ARBA" id="ARBA00022605"/>
    </source>
</evidence>
<dbReference type="InterPro" id="IPR016037">
    <property type="entry name" value="DHQ_synth_AroB"/>
</dbReference>
<dbReference type="Gene3D" id="1.20.1090.10">
    <property type="entry name" value="Dehydroquinate synthase-like - alpha domain"/>
    <property type="match status" value="1"/>
</dbReference>
<keyword evidence="16 18" id="KW-0456">Lyase</keyword>
<dbReference type="GO" id="GO:0000166">
    <property type="term" value="F:nucleotide binding"/>
    <property type="evidence" value="ECO:0007669"/>
    <property type="project" value="UniProtKB-KW"/>
</dbReference>
<keyword evidence="10 18" id="KW-0028">Amino-acid biosynthesis</keyword>
<comment type="cofactor">
    <cofactor evidence="2 18">
        <name>NAD(+)</name>
        <dbReference type="ChEBI" id="CHEBI:57540"/>
    </cofactor>
</comment>
<keyword evidence="15 18" id="KW-0057">Aromatic amino acid biosynthesis</keyword>
<feature type="binding site" evidence="18">
    <location>
        <begin position="128"/>
        <end position="132"/>
    </location>
    <ligand>
        <name>NAD(+)</name>
        <dbReference type="ChEBI" id="CHEBI:57540"/>
    </ligand>
</feature>
<evidence type="ECO:0000313" key="22">
    <source>
        <dbReference type="Proteomes" id="UP000433788"/>
    </source>
</evidence>
<dbReference type="SUPFAM" id="SSF56796">
    <property type="entry name" value="Dehydroquinate synthase-like"/>
    <property type="match status" value="1"/>
</dbReference>
<dbReference type="InterPro" id="IPR050071">
    <property type="entry name" value="Dehydroquinate_synthase"/>
</dbReference>
<comment type="caution">
    <text evidence="21">The sequence shown here is derived from an EMBL/GenBank/DDBJ whole genome shotgun (WGS) entry which is preliminary data.</text>
</comment>
<evidence type="ECO:0000256" key="1">
    <source>
        <dbReference type="ARBA" id="ARBA00001393"/>
    </source>
</evidence>
<feature type="binding site" evidence="18">
    <location>
        <position position="287"/>
    </location>
    <ligand>
        <name>Zn(2+)</name>
        <dbReference type="ChEBI" id="CHEBI:29105"/>
    </ligand>
</feature>
<keyword evidence="22" id="KW-1185">Reference proteome</keyword>
<protein>
    <recommendedName>
        <fullName evidence="8 18">3-dehydroquinate synthase</fullName>
        <shortName evidence="18">DHQS</shortName>
        <ecNumber evidence="7 18">4.2.3.4</ecNumber>
    </recommendedName>
</protein>
<feature type="binding site" evidence="18">
    <location>
        <begin position="94"/>
        <end position="99"/>
    </location>
    <ligand>
        <name>NAD(+)</name>
        <dbReference type="ChEBI" id="CHEBI:57540"/>
    </ligand>
</feature>
<dbReference type="AlphaFoldDB" id="A0A6N7QZJ5"/>
<dbReference type="InterPro" id="IPR030960">
    <property type="entry name" value="DHQS/DOIS_N"/>
</dbReference>
<dbReference type="CDD" id="cd08195">
    <property type="entry name" value="DHQS"/>
    <property type="match status" value="1"/>
</dbReference>
<dbReference type="Pfam" id="PF24621">
    <property type="entry name" value="DHQS_C"/>
    <property type="match status" value="1"/>
</dbReference>
<evidence type="ECO:0000256" key="11">
    <source>
        <dbReference type="ARBA" id="ARBA00022723"/>
    </source>
</evidence>
<evidence type="ECO:0000256" key="4">
    <source>
        <dbReference type="ARBA" id="ARBA00004496"/>
    </source>
</evidence>
<dbReference type="GO" id="GO:0005737">
    <property type="term" value="C:cytoplasm"/>
    <property type="evidence" value="ECO:0007669"/>
    <property type="project" value="UniProtKB-SubCell"/>
</dbReference>
<dbReference type="FunFam" id="3.40.50.1970:FF:000001">
    <property type="entry name" value="3-dehydroquinate synthase"/>
    <property type="match status" value="1"/>
</dbReference>
<keyword evidence="12 18" id="KW-0547">Nucleotide-binding</keyword>
<evidence type="ECO:0000256" key="12">
    <source>
        <dbReference type="ARBA" id="ARBA00022741"/>
    </source>
</evidence>
<dbReference type="GO" id="GO:0009423">
    <property type="term" value="P:chorismate biosynthetic process"/>
    <property type="evidence" value="ECO:0007669"/>
    <property type="project" value="UniProtKB-UniRule"/>
</dbReference>
<dbReference type="InterPro" id="IPR056179">
    <property type="entry name" value="DHQS_C"/>
</dbReference>
<sequence length="385" mass="41522">MGTQSDWLKISLGHWRNQALSTHTKTRRVEVALGERSYNIEIGQQLLTDSSLLHALIPANQVMVVTNETIAPLYLDALVKSLGTKQVATCVLPDGEQAKRLDSMLPVFDELLANGFDRDCYLVALGGGVIGDLAGFVAATYQRGVAFVQIPTTLLAMVDSSVGGKTGVNHPCGKNMIGAFHQPKAVIADLDLLSSLPDREFRAGMAEVIKYALLGDAAFLAWLEAHLPEVFARDTEALAYIVERSCQNKAAIVQADEKEAGQRALLNLGHSFGHAIEGATGYGPWLHGEAIAAGMCMALRLSARLSWITAEECARGIALIQRAGLPIEPPSQITPETFLDFMQRDKKNRGGQLRLVLLKGLGNAVVSADYPESALLETLQEYSDG</sequence>
<evidence type="ECO:0000256" key="7">
    <source>
        <dbReference type="ARBA" id="ARBA00013031"/>
    </source>
</evidence>
<feature type="binding site" evidence="18">
    <location>
        <position position="165"/>
    </location>
    <ligand>
        <name>NAD(+)</name>
        <dbReference type="ChEBI" id="CHEBI:57540"/>
    </ligand>
</feature>
<dbReference type="PANTHER" id="PTHR43622">
    <property type="entry name" value="3-DEHYDROQUINATE SYNTHASE"/>
    <property type="match status" value="1"/>
</dbReference>
<dbReference type="InterPro" id="IPR030963">
    <property type="entry name" value="DHQ_synth_fam"/>
</dbReference>
<dbReference type="GO" id="GO:0046872">
    <property type="term" value="F:metal ion binding"/>
    <property type="evidence" value="ECO:0007669"/>
    <property type="project" value="UniProtKB-KW"/>
</dbReference>
<proteinExistence type="inferred from homology"/>
<keyword evidence="14 18" id="KW-0520">NAD</keyword>
<keyword evidence="13 18" id="KW-0862">Zinc</keyword>
<evidence type="ECO:0000256" key="6">
    <source>
        <dbReference type="ARBA" id="ARBA00005412"/>
    </source>
</evidence>
<dbReference type="Gene3D" id="3.40.50.1970">
    <property type="match status" value="1"/>
</dbReference>
<name>A0A6N7QZJ5_9GAMM</name>
<dbReference type="GO" id="GO:0008652">
    <property type="term" value="P:amino acid biosynthetic process"/>
    <property type="evidence" value="ECO:0007669"/>
    <property type="project" value="UniProtKB-KW"/>
</dbReference>
<keyword evidence="17 18" id="KW-0170">Cobalt</keyword>
<dbReference type="HAMAP" id="MF_00110">
    <property type="entry name" value="DHQ_synthase"/>
    <property type="match status" value="1"/>
</dbReference>
<feature type="binding site" evidence="18">
    <location>
        <begin position="152"/>
        <end position="153"/>
    </location>
    <ligand>
        <name>NAD(+)</name>
        <dbReference type="ChEBI" id="CHEBI:57540"/>
    </ligand>
</feature>
<dbReference type="Pfam" id="PF01761">
    <property type="entry name" value="DHQ_synthase"/>
    <property type="match status" value="1"/>
</dbReference>
<keyword evidence="9 18" id="KW-0963">Cytoplasm</keyword>
<dbReference type="EMBL" id="WJPP01000002">
    <property type="protein sequence ID" value="MRH78074.1"/>
    <property type="molecule type" value="Genomic_DNA"/>
</dbReference>
<reference evidence="21 22" key="1">
    <citation type="submission" date="2019-11" db="EMBL/GenBank/DDBJ databases">
        <authorList>
            <person name="Zhang X.Y."/>
        </authorList>
    </citation>
    <scope>NUCLEOTIDE SEQUENCE [LARGE SCALE GENOMIC DNA]</scope>
    <source>
        <strain evidence="21 22">C176</strain>
    </source>
</reference>
<feature type="domain" description="3-dehydroquinate synthase N-terminal" evidence="19">
    <location>
        <begin position="90"/>
        <end position="202"/>
    </location>
</feature>
<dbReference type="Proteomes" id="UP000433788">
    <property type="component" value="Unassembled WGS sequence"/>
</dbReference>
<evidence type="ECO:0000256" key="5">
    <source>
        <dbReference type="ARBA" id="ARBA00004661"/>
    </source>
</evidence>
<evidence type="ECO:0000256" key="17">
    <source>
        <dbReference type="ARBA" id="ARBA00023285"/>
    </source>
</evidence>
<dbReference type="GO" id="GO:0009073">
    <property type="term" value="P:aromatic amino acid family biosynthetic process"/>
    <property type="evidence" value="ECO:0007669"/>
    <property type="project" value="UniProtKB-KW"/>
</dbReference>
<dbReference type="PANTHER" id="PTHR43622:SF7">
    <property type="entry name" value="3-DEHYDROQUINATE SYNTHASE, CHLOROPLASTIC"/>
    <property type="match status" value="1"/>
</dbReference>
<feature type="binding site" evidence="18">
    <location>
        <position position="207"/>
    </location>
    <ligand>
        <name>Zn(2+)</name>
        <dbReference type="ChEBI" id="CHEBI:29105"/>
    </ligand>
</feature>
<feature type="domain" description="3-dehydroquinate synthase C-terminal" evidence="20">
    <location>
        <begin position="204"/>
        <end position="348"/>
    </location>
</feature>
<evidence type="ECO:0000256" key="18">
    <source>
        <dbReference type="HAMAP-Rule" id="MF_00110"/>
    </source>
</evidence>
<comment type="caution">
    <text evidence="18">Lacks conserved residue(s) required for the propagation of feature annotation.</text>
</comment>
<feature type="binding site" evidence="18">
    <location>
        <position position="270"/>
    </location>
    <ligand>
        <name>Zn(2+)</name>
        <dbReference type="ChEBI" id="CHEBI:29105"/>
    </ligand>
</feature>
<dbReference type="EC" id="4.2.3.4" evidence="7 18"/>
<evidence type="ECO:0000256" key="16">
    <source>
        <dbReference type="ARBA" id="ARBA00023239"/>
    </source>
</evidence>
<comment type="similarity">
    <text evidence="6 18">Belongs to the sugar phosphate cyclases superfamily. Dehydroquinate synthase family.</text>
</comment>
<evidence type="ECO:0000256" key="9">
    <source>
        <dbReference type="ARBA" id="ARBA00022490"/>
    </source>
</evidence>
<dbReference type="UniPathway" id="UPA00053">
    <property type="reaction ID" value="UER00085"/>
</dbReference>
<gene>
    <name evidence="18 21" type="primary">aroB</name>
    <name evidence="21" type="ORF">GH984_05080</name>
</gene>
<evidence type="ECO:0000259" key="20">
    <source>
        <dbReference type="Pfam" id="PF24621"/>
    </source>
</evidence>
<keyword evidence="11 18" id="KW-0479">Metal-binding</keyword>
<evidence type="ECO:0000313" key="21">
    <source>
        <dbReference type="EMBL" id="MRH78074.1"/>
    </source>
</evidence>
<dbReference type="NCBIfam" id="TIGR01357">
    <property type="entry name" value="aroB"/>
    <property type="match status" value="1"/>
</dbReference>
<comment type="pathway">
    <text evidence="5 18">Metabolic intermediate biosynthesis; chorismate biosynthesis; chorismate from D-erythrose 4-phosphate and phosphoenolpyruvate: step 2/7.</text>
</comment>
<feature type="binding site" evidence="18">
    <location>
        <position position="174"/>
    </location>
    <ligand>
        <name>NAD(+)</name>
        <dbReference type="ChEBI" id="CHEBI:57540"/>
    </ligand>
</feature>
<evidence type="ECO:0000256" key="3">
    <source>
        <dbReference type="ARBA" id="ARBA00003485"/>
    </source>
</evidence>
<evidence type="ECO:0000256" key="14">
    <source>
        <dbReference type="ARBA" id="ARBA00023027"/>
    </source>
</evidence>
<comment type="cofactor">
    <cofactor evidence="18">
        <name>Co(2+)</name>
        <dbReference type="ChEBI" id="CHEBI:48828"/>
    </cofactor>
    <cofactor evidence="18">
        <name>Zn(2+)</name>
        <dbReference type="ChEBI" id="CHEBI:29105"/>
    </cofactor>
    <text evidence="18">Binds 1 divalent metal cation per subunit. Can use either Co(2+) or Zn(2+).</text>
</comment>
<dbReference type="PIRSF" id="PIRSF001455">
    <property type="entry name" value="DHQ_synth"/>
    <property type="match status" value="1"/>
</dbReference>
<comment type="catalytic activity">
    <reaction evidence="1 18">
        <text>7-phospho-2-dehydro-3-deoxy-D-arabino-heptonate = 3-dehydroquinate + phosphate</text>
        <dbReference type="Rhea" id="RHEA:21968"/>
        <dbReference type="ChEBI" id="CHEBI:32364"/>
        <dbReference type="ChEBI" id="CHEBI:43474"/>
        <dbReference type="ChEBI" id="CHEBI:58394"/>
        <dbReference type="EC" id="4.2.3.4"/>
    </reaction>
</comment>
<evidence type="ECO:0000256" key="2">
    <source>
        <dbReference type="ARBA" id="ARBA00001911"/>
    </source>
</evidence>
<dbReference type="GO" id="GO:0003856">
    <property type="term" value="F:3-dehydroquinate synthase activity"/>
    <property type="evidence" value="ECO:0007669"/>
    <property type="project" value="UniProtKB-UniRule"/>
</dbReference>
<evidence type="ECO:0000256" key="8">
    <source>
        <dbReference type="ARBA" id="ARBA00017684"/>
    </source>
</evidence>
<comment type="function">
    <text evidence="3 18">Catalyzes the conversion of 3-deoxy-D-arabino-heptulosonate 7-phosphate (DAHP) to dehydroquinate (DHQ).</text>
</comment>